<gene>
    <name evidence="3 5" type="primary">astB</name>
    <name evidence="5" type="ORF">DC094_04090</name>
</gene>
<dbReference type="InterPro" id="IPR037031">
    <property type="entry name" value="AstB_sf"/>
</dbReference>
<dbReference type="AlphaFoldDB" id="A0A2V1GYS3"/>
<dbReference type="NCBIfam" id="NF009789">
    <property type="entry name" value="PRK13281.1"/>
    <property type="match status" value="1"/>
</dbReference>
<dbReference type="RefSeq" id="WP_116685790.1">
    <property type="nucleotide sequence ID" value="NZ_CAWNYD010000001.1"/>
</dbReference>
<dbReference type="GO" id="GO:0019544">
    <property type="term" value="P:L-arginine catabolic process to L-glutamate"/>
    <property type="evidence" value="ECO:0007669"/>
    <property type="project" value="UniProtKB-UniRule"/>
</dbReference>
<proteinExistence type="inferred from homology"/>
<feature type="binding site" evidence="3">
    <location>
        <position position="110"/>
    </location>
    <ligand>
        <name>substrate</name>
    </ligand>
</feature>
<comment type="subunit">
    <text evidence="3">Homodimer.</text>
</comment>
<dbReference type="PANTHER" id="PTHR30420:SF2">
    <property type="entry name" value="N-SUCCINYLARGININE DIHYDROLASE"/>
    <property type="match status" value="1"/>
</dbReference>
<keyword evidence="6" id="KW-1185">Reference proteome</keyword>
<evidence type="ECO:0000313" key="5">
    <source>
        <dbReference type="EMBL" id="PVZ72204.1"/>
    </source>
</evidence>
<reference evidence="5 6" key="1">
    <citation type="submission" date="2018-04" db="EMBL/GenBank/DDBJ databases">
        <title>Thalassorhabdus spongiae gen. nov., sp. nov., isolated from a marine sponge in South-West Iceland.</title>
        <authorList>
            <person name="Knobloch S."/>
            <person name="Daussin A."/>
            <person name="Johannsson R."/>
            <person name="Marteinsson V.T."/>
        </authorList>
    </citation>
    <scope>NUCLEOTIDE SEQUENCE [LARGE SCALE GENOMIC DNA]</scope>
    <source>
        <strain evidence="5 6">Hp12</strain>
    </source>
</reference>
<evidence type="ECO:0000256" key="4">
    <source>
        <dbReference type="NCBIfam" id="TIGR03241"/>
    </source>
</evidence>
<comment type="pathway">
    <text evidence="3">Amino-acid degradation; L-arginine degradation via AST pathway; L-glutamate and succinate from L-arginine: step 2/5.</text>
</comment>
<dbReference type="GO" id="GO:0019545">
    <property type="term" value="P:L-arginine catabolic process to succinate"/>
    <property type="evidence" value="ECO:0007669"/>
    <property type="project" value="UniProtKB-UniRule"/>
</dbReference>
<dbReference type="HAMAP" id="MF_01172">
    <property type="entry name" value="AstB"/>
    <property type="match status" value="1"/>
</dbReference>
<comment type="similarity">
    <text evidence="3">Belongs to the succinylarginine dihydrolase family.</text>
</comment>
<protein>
    <recommendedName>
        <fullName evidence="3 4">N-succinylarginine dihydrolase</fullName>
        <ecNumber evidence="3 4">3.5.3.23</ecNumber>
    </recommendedName>
</protein>
<feature type="active site" evidence="3">
    <location>
        <position position="256"/>
    </location>
</feature>
<feature type="binding site" evidence="3">
    <location>
        <position position="366"/>
    </location>
    <ligand>
        <name>substrate</name>
    </ligand>
</feature>
<dbReference type="EC" id="3.5.3.23" evidence="3 4"/>
<dbReference type="OrthoDB" id="248552at2"/>
<keyword evidence="2 3" id="KW-0378">Hydrolase</keyword>
<feature type="active site" description="Nucleophile" evidence="3">
    <location>
        <position position="372"/>
    </location>
</feature>
<sequence length="449" mass="50183">MTAFEANFDGLVGPTHNYAGLSHGNLASSNNKALISNPKQAAKQGLLKMKTLADLGLVQGVLPPQLRPDIKTLKQLGYRGSDKEILEKTLQHSPHMLSAVNSASSMWAANAATVSASADTYDHKVHFTPANLISKFHRAIEPQTTSKILAAIFNNPNHFVHHPHLPATSHFSDEGAANHSRLCTEHEQMGATLFVCGRYGFEHDVPDTPDSTCQSPQRFPARQTFEASQAIAHQHGLQKVVFARQNPQVIDMGVFHNDVIAVAHRNILFCHESAWVDQDKVIQQLNHHLDQQLKVFQVSKKELSIENAIKSYLFNSQLLTLKDQSVMLLMPQECQKNPEVLAYLQSDAASWIDQQHFLDLRQSMRNGGGPACLRLRVVLNQKELNAVNQSTLLDQILFDRLSAWVEKHYRDQLQISDLADPQLLLESYTALDQLTQILDLGSIYDFQSN</sequence>
<feature type="active site" evidence="3">
    <location>
        <position position="174"/>
    </location>
</feature>
<dbReference type="EMBL" id="QDDL01000001">
    <property type="protein sequence ID" value="PVZ72204.1"/>
    <property type="molecule type" value="Genomic_DNA"/>
</dbReference>
<comment type="function">
    <text evidence="3">Catalyzes the hydrolysis of N(2)-succinylarginine into N(2)-succinylornithine, ammonia and CO(2).</text>
</comment>
<evidence type="ECO:0000256" key="1">
    <source>
        <dbReference type="ARBA" id="ARBA00022503"/>
    </source>
</evidence>
<organism evidence="5 6">
    <name type="scientific">Pelagibaculum spongiae</name>
    <dbReference type="NCBI Taxonomy" id="2080658"/>
    <lineage>
        <taxon>Bacteria</taxon>
        <taxon>Pseudomonadati</taxon>
        <taxon>Pseudomonadota</taxon>
        <taxon>Gammaproteobacteria</taxon>
        <taxon>Oceanospirillales</taxon>
        <taxon>Pelagibaculum</taxon>
    </lineage>
</organism>
<evidence type="ECO:0000256" key="3">
    <source>
        <dbReference type="HAMAP-Rule" id="MF_01172"/>
    </source>
</evidence>
<dbReference type="InterPro" id="IPR007079">
    <property type="entry name" value="SuccinylArg_d-Hdrlase_AstB"/>
</dbReference>
<name>A0A2V1GYS3_9GAMM</name>
<keyword evidence="1 3" id="KW-0056">Arginine metabolism</keyword>
<dbReference type="Proteomes" id="UP000244906">
    <property type="component" value="Unassembled WGS sequence"/>
</dbReference>
<feature type="binding site" evidence="3">
    <location>
        <begin position="19"/>
        <end position="28"/>
    </location>
    <ligand>
        <name>substrate</name>
    </ligand>
</feature>
<dbReference type="NCBIfam" id="TIGR03241">
    <property type="entry name" value="arg_catab_astB"/>
    <property type="match status" value="1"/>
</dbReference>
<dbReference type="UniPathway" id="UPA00185">
    <property type="reaction ID" value="UER00280"/>
</dbReference>
<evidence type="ECO:0000256" key="2">
    <source>
        <dbReference type="ARBA" id="ARBA00022801"/>
    </source>
</evidence>
<feature type="binding site" evidence="3">
    <location>
        <position position="222"/>
    </location>
    <ligand>
        <name>substrate</name>
    </ligand>
</feature>
<dbReference type="SUPFAM" id="SSF55909">
    <property type="entry name" value="Pentein"/>
    <property type="match status" value="1"/>
</dbReference>
<dbReference type="GO" id="GO:0009015">
    <property type="term" value="F:N-succinylarginine dihydrolase activity"/>
    <property type="evidence" value="ECO:0007669"/>
    <property type="project" value="UniProtKB-UniRule"/>
</dbReference>
<comment type="catalytic activity">
    <reaction evidence="3">
        <text>N(2)-succinyl-L-arginine + 2 H2O + 2 H(+) = N(2)-succinyl-L-ornithine + 2 NH4(+) + CO2</text>
        <dbReference type="Rhea" id="RHEA:19533"/>
        <dbReference type="ChEBI" id="CHEBI:15377"/>
        <dbReference type="ChEBI" id="CHEBI:15378"/>
        <dbReference type="ChEBI" id="CHEBI:16526"/>
        <dbReference type="ChEBI" id="CHEBI:28938"/>
        <dbReference type="ChEBI" id="CHEBI:58241"/>
        <dbReference type="ChEBI" id="CHEBI:58514"/>
        <dbReference type="EC" id="3.5.3.23"/>
    </reaction>
</comment>
<dbReference type="Pfam" id="PF04996">
    <property type="entry name" value="AstB"/>
    <property type="match status" value="1"/>
</dbReference>
<dbReference type="Gene3D" id="3.75.10.20">
    <property type="entry name" value="Succinylarginine dihydrolase"/>
    <property type="match status" value="1"/>
</dbReference>
<feature type="binding site" evidence="3">
    <location>
        <position position="258"/>
    </location>
    <ligand>
        <name>substrate</name>
    </ligand>
</feature>
<comment type="caution">
    <text evidence="5">The sequence shown here is derived from an EMBL/GenBank/DDBJ whole genome shotgun (WGS) entry which is preliminary data.</text>
</comment>
<evidence type="ECO:0000313" key="6">
    <source>
        <dbReference type="Proteomes" id="UP000244906"/>
    </source>
</evidence>
<accession>A0A2V1GYS3</accession>
<feature type="binding site" evidence="3">
    <location>
        <begin position="137"/>
        <end position="138"/>
    </location>
    <ligand>
        <name>substrate</name>
    </ligand>
</feature>
<dbReference type="PANTHER" id="PTHR30420">
    <property type="entry name" value="N-SUCCINYLARGININE DIHYDROLASE"/>
    <property type="match status" value="1"/>
</dbReference>